<accession>A0A9N8E027</accession>
<proteinExistence type="predicted"/>
<dbReference type="Pfam" id="PF24269">
    <property type="entry name" value="DUF7467"/>
    <property type="match status" value="1"/>
</dbReference>
<feature type="compositionally biased region" description="Pro residues" evidence="1">
    <location>
        <begin position="86"/>
        <end position="102"/>
    </location>
</feature>
<keyword evidence="2" id="KW-0732">Signal</keyword>
<evidence type="ECO:0000313" key="5">
    <source>
        <dbReference type="Proteomes" id="UP001153069"/>
    </source>
</evidence>
<evidence type="ECO:0000313" key="4">
    <source>
        <dbReference type="EMBL" id="CAB9511455.1"/>
    </source>
</evidence>
<feature type="domain" description="DUF7467" evidence="3">
    <location>
        <begin position="144"/>
        <end position="261"/>
    </location>
</feature>
<dbReference type="PROSITE" id="PS51257">
    <property type="entry name" value="PROKAR_LIPOPROTEIN"/>
    <property type="match status" value="1"/>
</dbReference>
<name>A0A9N8E027_9STRA</name>
<gene>
    <name evidence="4" type="ORF">SEMRO_486_G152540.1</name>
</gene>
<feature type="chain" id="PRO_5040390315" description="DUF7467 domain-containing protein" evidence="2">
    <location>
        <begin position="20"/>
        <end position="486"/>
    </location>
</feature>
<evidence type="ECO:0000256" key="2">
    <source>
        <dbReference type="SAM" id="SignalP"/>
    </source>
</evidence>
<protein>
    <recommendedName>
        <fullName evidence="3">DUF7467 domain-containing protein</fullName>
    </recommendedName>
</protein>
<feature type="signal peptide" evidence="2">
    <location>
        <begin position="1"/>
        <end position="19"/>
    </location>
</feature>
<feature type="region of interest" description="Disordered" evidence="1">
    <location>
        <begin position="49"/>
        <end position="108"/>
    </location>
</feature>
<evidence type="ECO:0000259" key="3">
    <source>
        <dbReference type="Pfam" id="PF24269"/>
    </source>
</evidence>
<evidence type="ECO:0000256" key="1">
    <source>
        <dbReference type="SAM" id="MobiDB-lite"/>
    </source>
</evidence>
<keyword evidence="5" id="KW-1185">Reference proteome</keyword>
<dbReference type="EMBL" id="CAICTM010000485">
    <property type="protein sequence ID" value="CAB9511455.1"/>
    <property type="molecule type" value="Genomic_DNA"/>
</dbReference>
<sequence length="486" mass="52594">MMLPTKLVLPLYHLTVVLASCVVGGSSEVFSKRQLAADDSDYWQRFLGGISDSLPTSPPKSPFPTAIPTRERTPEPTAAPTKLPSSPVPSPRPTRQPSPPTSTTPSNGLNCESEVSISCVNQDGVSCDEIVPPRWECDMGRKLQSLRFSLEFCSCADSINTQEGFLLDCYDLLPFPSSADNSVRVTCVAVADNALLFSSTIQDGDDVLIAAEVLDGDFLPEETSCSIFTKDGLLIQSFIINTSGNVDLALTNKFASLSLQACDTQDCRMEAKYSFVVSNTGMVPLTVTSLERARNGELENLLPDLESTQLAPGEVGRVGEAETADLCEGEDYFFTVLNYMAVTSNGDGCEGEADYFFPILLGCLVNVQIKCKSEDGTECTELETSAVGSACLMEVTYEYEIENVGAGTMDITLIDRTRNNVTVSLLDFVRVTSLGPGEMTLIVEKETIDLCVEEEVATQLRAEADPPSSVLCTDDSTYTFATRRIQ</sequence>
<organism evidence="4 5">
    <name type="scientific">Seminavis robusta</name>
    <dbReference type="NCBI Taxonomy" id="568900"/>
    <lineage>
        <taxon>Eukaryota</taxon>
        <taxon>Sar</taxon>
        <taxon>Stramenopiles</taxon>
        <taxon>Ochrophyta</taxon>
        <taxon>Bacillariophyta</taxon>
        <taxon>Bacillariophyceae</taxon>
        <taxon>Bacillariophycidae</taxon>
        <taxon>Naviculales</taxon>
        <taxon>Naviculaceae</taxon>
        <taxon>Seminavis</taxon>
    </lineage>
</organism>
<dbReference type="Proteomes" id="UP001153069">
    <property type="component" value="Unassembled WGS sequence"/>
</dbReference>
<comment type="caution">
    <text evidence="4">The sequence shown here is derived from an EMBL/GenBank/DDBJ whole genome shotgun (WGS) entry which is preliminary data.</text>
</comment>
<reference evidence="4" key="1">
    <citation type="submission" date="2020-06" db="EMBL/GenBank/DDBJ databases">
        <authorList>
            <consortium name="Plant Systems Biology data submission"/>
        </authorList>
    </citation>
    <scope>NUCLEOTIDE SEQUENCE</scope>
    <source>
        <strain evidence="4">D6</strain>
    </source>
</reference>
<dbReference type="InterPro" id="IPR055890">
    <property type="entry name" value="DUF7467"/>
</dbReference>
<dbReference type="AlphaFoldDB" id="A0A9N8E027"/>